<keyword evidence="1" id="KW-0808">Transferase</keyword>
<dbReference type="KEGG" id="seds:AAY24_05320"/>
<evidence type="ECO:0000313" key="5">
    <source>
        <dbReference type="Proteomes" id="UP000034410"/>
    </source>
</evidence>
<dbReference type="RefSeq" id="WP_046858802.1">
    <property type="nucleotide sequence ID" value="NZ_CP011412.1"/>
</dbReference>
<sequence>MSSPAFTVSQAHWLRNRSLLRSIRESVFVIEQRVPKELEWDDLDASALHVVATDNAGNGIGTGRLTVDGQIGRMAVLADWRNQGVGSALLSRLIELAHTHNRLPLFLNAQERAIPFYLQHGFHCVGETFFEADIPHRRMELTAAPPKTRQEPV</sequence>
<protein>
    <recommendedName>
        <fullName evidence="3">N-acetyltransferase domain-containing protein</fullName>
    </recommendedName>
</protein>
<dbReference type="InterPro" id="IPR050680">
    <property type="entry name" value="YpeA/RimI_acetyltransf"/>
</dbReference>
<dbReference type="CDD" id="cd04301">
    <property type="entry name" value="NAT_SF"/>
    <property type="match status" value="1"/>
</dbReference>
<dbReference type="PANTHER" id="PTHR43420:SF47">
    <property type="entry name" value="N-ACETYLTRANSFERASE DOMAIN-CONTAINING PROTEIN"/>
    <property type="match status" value="1"/>
</dbReference>
<keyword evidence="2" id="KW-0012">Acyltransferase</keyword>
<accession>A0A0F7JTM3</accession>
<organism evidence="4 5">
    <name type="scientific">Sedimenticola thiotaurini</name>
    <dbReference type="NCBI Taxonomy" id="1543721"/>
    <lineage>
        <taxon>Bacteria</taxon>
        <taxon>Pseudomonadati</taxon>
        <taxon>Pseudomonadota</taxon>
        <taxon>Gammaproteobacteria</taxon>
        <taxon>Chromatiales</taxon>
        <taxon>Sedimenticolaceae</taxon>
        <taxon>Sedimenticola</taxon>
    </lineage>
</organism>
<dbReference type="GO" id="GO:0016747">
    <property type="term" value="F:acyltransferase activity, transferring groups other than amino-acyl groups"/>
    <property type="evidence" value="ECO:0007669"/>
    <property type="project" value="InterPro"/>
</dbReference>
<keyword evidence="5" id="KW-1185">Reference proteome</keyword>
<dbReference type="EMBL" id="CP011412">
    <property type="protein sequence ID" value="AKH19866.1"/>
    <property type="molecule type" value="Genomic_DNA"/>
</dbReference>
<dbReference type="PROSITE" id="PS51186">
    <property type="entry name" value="GNAT"/>
    <property type="match status" value="1"/>
</dbReference>
<dbReference type="Proteomes" id="UP000034410">
    <property type="component" value="Chromosome"/>
</dbReference>
<evidence type="ECO:0000256" key="1">
    <source>
        <dbReference type="ARBA" id="ARBA00022679"/>
    </source>
</evidence>
<dbReference type="OrthoDB" id="9796171at2"/>
<evidence type="ECO:0000256" key="2">
    <source>
        <dbReference type="ARBA" id="ARBA00023315"/>
    </source>
</evidence>
<dbReference type="Pfam" id="PF13673">
    <property type="entry name" value="Acetyltransf_10"/>
    <property type="match status" value="1"/>
</dbReference>
<reference evidence="4 5" key="1">
    <citation type="journal article" date="2015" name="Genome Announc.">
        <title>Complete Genome Sequence of Sedimenticola thiotaurini Strain SIP-G1, a Polyphosphate- and Polyhydroxyalkanoate-Accumulating Sulfur-Oxidizing Gammaproteobacterium Isolated from Salt Marsh Sediments.</title>
        <authorList>
            <person name="Flood B.E."/>
            <person name="Jones D.S."/>
            <person name="Bailey J.V."/>
        </authorList>
    </citation>
    <scope>NUCLEOTIDE SEQUENCE [LARGE SCALE GENOMIC DNA]</scope>
    <source>
        <strain evidence="4 5">SIP-G1</strain>
    </source>
</reference>
<feature type="domain" description="N-acetyltransferase" evidence="3">
    <location>
        <begin position="6"/>
        <end position="144"/>
    </location>
</feature>
<name>A0A0F7JTM3_9GAMM</name>
<dbReference type="SUPFAM" id="SSF55729">
    <property type="entry name" value="Acyl-CoA N-acyltransferases (Nat)"/>
    <property type="match status" value="1"/>
</dbReference>
<evidence type="ECO:0000259" key="3">
    <source>
        <dbReference type="PROSITE" id="PS51186"/>
    </source>
</evidence>
<gene>
    <name evidence="4" type="ORF">AAY24_05320</name>
</gene>
<proteinExistence type="predicted"/>
<dbReference type="InterPro" id="IPR016181">
    <property type="entry name" value="Acyl_CoA_acyltransferase"/>
</dbReference>
<dbReference type="InterPro" id="IPR000182">
    <property type="entry name" value="GNAT_dom"/>
</dbReference>
<dbReference type="Gene3D" id="3.40.630.30">
    <property type="match status" value="1"/>
</dbReference>
<evidence type="ECO:0000313" key="4">
    <source>
        <dbReference type="EMBL" id="AKH19866.1"/>
    </source>
</evidence>
<dbReference type="PANTHER" id="PTHR43420">
    <property type="entry name" value="ACETYLTRANSFERASE"/>
    <property type="match status" value="1"/>
</dbReference>
<dbReference type="AlphaFoldDB" id="A0A0F7JTM3"/>